<protein>
    <submittedName>
        <fullName evidence="2">tRNA (Adenosine(37)-N6)-threonylcarbamoyltransferase complex dimerization subunit type 1 TsaB</fullName>
    </submittedName>
</protein>
<dbReference type="PANTHER" id="PTHR11735:SF11">
    <property type="entry name" value="TRNA THREONYLCARBAMOYLADENOSINE BIOSYNTHESIS PROTEIN TSAB"/>
    <property type="match status" value="1"/>
</dbReference>
<dbReference type="AlphaFoldDB" id="A0A510VAA5"/>
<dbReference type="RefSeq" id="WP_146927952.1">
    <property type="nucleotide sequence ID" value="NZ_BJUB01000008.1"/>
</dbReference>
<dbReference type="OrthoDB" id="9809995at2"/>
<comment type="caution">
    <text evidence="2">The sequence shown here is derived from an EMBL/GenBank/DDBJ whole genome shotgun (WGS) entry which is preliminary data.</text>
</comment>
<name>A0A510VAA5_9CELL</name>
<reference evidence="2 3" key="1">
    <citation type="submission" date="2019-07" db="EMBL/GenBank/DDBJ databases">
        <title>Whole genome shotgun sequence of Cellulomonas xylanilytica NBRC 101102.</title>
        <authorList>
            <person name="Hosoyama A."/>
            <person name="Uohara A."/>
            <person name="Ohji S."/>
            <person name="Ichikawa N."/>
        </authorList>
    </citation>
    <scope>NUCLEOTIDE SEQUENCE [LARGE SCALE GENOMIC DNA]</scope>
    <source>
        <strain evidence="2 3">NBRC 101102</strain>
    </source>
</reference>
<dbReference type="EMBL" id="BJUB01000008">
    <property type="protein sequence ID" value="GEK22190.1"/>
    <property type="molecule type" value="Genomic_DNA"/>
</dbReference>
<keyword evidence="2" id="KW-0808">Transferase</keyword>
<proteinExistence type="predicted"/>
<dbReference type="Pfam" id="PF00814">
    <property type="entry name" value="TsaD"/>
    <property type="match status" value="1"/>
</dbReference>
<evidence type="ECO:0000313" key="2">
    <source>
        <dbReference type="EMBL" id="GEK22190.1"/>
    </source>
</evidence>
<dbReference type="Proteomes" id="UP000321118">
    <property type="component" value="Unassembled WGS sequence"/>
</dbReference>
<dbReference type="CDD" id="cd24032">
    <property type="entry name" value="ASKHA_NBD_TsaB"/>
    <property type="match status" value="1"/>
</dbReference>
<dbReference type="InterPro" id="IPR043129">
    <property type="entry name" value="ATPase_NBD"/>
</dbReference>
<accession>A0A510VAA5</accession>
<sequence length="247" mass="25379">MPVLALDTSAAVAVALTDDSGVLLAERSDQQQRHHAELLTPMVAAVLADAGVDRRELTSVVVGTGPAPFTGLRVGLVTARTLALALGIPVHGVPSLDAVALRASRVLPPGTDVLVATDARRREVYWSLYRLVDAGRIEVLAAPAVAAAADVAADPRTAGTLAVGRGALLYADVLDAGAGVLPGEAVAPLVADARPDLDGLGLLDPEPAELARLAHERLAAGRALGTEPLYLRRPDAVPQAARKRVLG</sequence>
<dbReference type="GO" id="GO:0002949">
    <property type="term" value="P:tRNA threonylcarbamoyladenosine modification"/>
    <property type="evidence" value="ECO:0007669"/>
    <property type="project" value="InterPro"/>
</dbReference>
<dbReference type="NCBIfam" id="TIGR03725">
    <property type="entry name" value="T6A_YeaZ"/>
    <property type="match status" value="1"/>
</dbReference>
<gene>
    <name evidence="2" type="ORF">CXY01_27100</name>
</gene>
<evidence type="ECO:0000313" key="3">
    <source>
        <dbReference type="Proteomes" id="UP000321118"/>
    </source>
</evidence>
<dbReference type="PANTHER" id="PTHR11735">
    <property type="entry name" value="TRNA N6-ADENOSINE THREONYLCARBAMOYLTRANSFERASE"/>
    <property type="match status" value="1"/>
</dbReference>
<dbReference type="GO" id="GO:0005829">
    <property type="term" value="C:cytosol"/>
    <property type="evidence" value="ECO:0007669"/>
    <property type="project" value="TreeGrafter"/>
</dbReference>
<feature type="domain" description="Gcp-like" evidence="1">
    <location>
        <begin position="31"/>
        <end position="152"/>
    </location>
</feature>
<dbReference type="GO" id="GO:0016740">
    <property type="term" value="F:transferase activity"/>
    <property type="evidence" value="ECO:0007669"/>
    <property type="project" value="UniProtKB-KW"/>
</dbReference>
<dbReference type="InterPro" id="IPR000905">
    <property type="entry name" value="Gcp-like_dom"/>
</dbReference>
<keyword evidence="3" id="KW-1185">Reference proteome</keyword>
<dbReference type="SUPFAM" id="SSF53067">
    <property type="entry name" value="Actin-like ATPase domain"/>
    <property type="match status" value="2"/>
</dbReference>
<dbReference type="InterPro" id="IPR022496">
    <property type="entry name" value="T6A_TsaB"/>
</dbReference>
<evidence type="ECO:0000259" key="1">
    <source>
        <dbReference type="Pfam" id="PF00814"/>
    </source>
</evidence>
<dbReference type="Gene3D" id="3.30.420.40">
    <property type="match status" value="2"/>
</dbReference>
<organism evidence="2 3">
    <name type="scientific">Cellulomonas xylanilytica</name>
    <dbReference type="NCBI Taxonomy" id="233583"/>
    <lineage>
        <taxon>Bacteria</taxon>
        <taxon>Bacillati</taxon>
        <taxon>Actinomycetota</taxon>
        <taxon>Actinomycetes</taxon>
        <taxon>Micrococcales</taxon>
        <taxon>Cellulomonadaceae</taxon>
        <taxon>Cellulomonas</taxon>
    </lineage>
</organism>